<dbReference type="PROSITE" id="PS51164">
    <property type="entry name" value="CBM1_2"/>
    <property type="match status" value="1"/>
</dbReference>
<dbReference type="EMBL" id="ML210386">
    <property type="protein sequence ID" value="TFK18661.1"/>
    <property type="molecule type" value="Genomic_DNA"/>
</dbReference>
<dbReference type="PANTHER" id="PTHR30383:SF5">
    <property type="entry name" value="SGNH HYDROLASE-TYPE ESTERASE DOMAIN-CONTAINING PROTEIN"/>
    <property type="match status" value="1"/>
</dbReference>
<accession>A0A5C3KF46</accession>
<dbReference type="CDD" id="cd01833">
    <property type="entry name" value="XynB_like"/>
    <property type="match status" value="1"/>
</dbReference>
<sequence>MAYKRWTSLFVAALSSTLALAQVPNYGQCGGSGWTGSTQCVSGSACVVVNQWYSQCQPGAVTPVPPVISTTSVPPTTPTPTPLPPPQQGPIVTLPLGDSITFGMGTNDGNAYRKYLKDRLRQDGIEVDYIGTVKAGNMEDNDCQGHSGATIDQISGYANTPLAQKPQVVLLKAGTNDMAQNRDINNAPNRLITLVDKIFTASPNATVLVASLVPLSFGQANVDRYNTQVKTLVDGKASQGQHVVFVSMSAVTTGDLADGVHPNANGYNKMAQAWYAGWISAKQKGWIP</sequence>
<dbReference type="Proteomes" id="UP000307440">
    <property type="component" value="Unassembled WGS sequence"/>
</dbReference>
<feature type="domain" description="CBM1" evidence="3">
    <location>
        <begin position="21"/>
        <end position="57"/>
    </location>
</feature>
<proteinExistence type="predicted"/>
<organism evidence="4 5">
    <name type="scientific">Coprinopsis marcescibilis</name>
    <name type="common">Agaric fungus</name>
    <name type="synonym">Psathyrella marcescibilis</name>
    <dbReference type="NCBI Taxonomy" id="230819"/>
    <lineage>
        <taxon>Eukaryota</taxon>
        <taxon>Fungi</taxon>
        <taxon>Dikarya</taxon>
        <taxon>Basidiomycota</taxon>
        <taxon>Agaricomycotina</taxon>
        <taxon>Agaricomycetes</taxon>
        <taxon>Agaricomycetidae</taxon>
        <taxon>Agaricales</taxon>
        <taxon>Agaricineae</taxon>
        <taxon>Psathyrellaceae</taxon>
        <taxon>Coprinopsis</taxon>
    </lineage>
</organism>
<dbReference type="PANTHER" id="PTHR30383">
    <property type="entry name" value="THIOESTERASE 1/PROTEASE 1/LYSOPHOSPHOLIPASE L1"/>
    <property type="match status" value="1"/>
</dbReference>
<dbReference type="SMART" id="SM00236">
    <property type="entry name" value="fCBD"/>
    <property type="match status" value="1"/>
</dbReference>
<dbReference type="InterPro" id="IPR000254">
    <property type="entry name" value="CBD"/>
</dbReference>
<dbReference type="Pfam" id="PF00734">
    <property type="entry name" value="CBM_1"/>
    <property type="match status" value="1"/>
</dbReference>
<dbReference type="GO" id="GO:0005576">
    <property type="term" value="C:extracellular region"/>
    <property type="evidence" value="ECO:0007669"/>
    <property type="project" value="InterPro"/>
</dbReference>
<keyword evidence="1 2" id="KW-0732">Signal</keyword>
<gene>
    <name evidence="4" type="ORF">FA15DRAFT_649315</name>
</gene>
<dbReference type="InterPro" id="IPR036514">
    <property type="entry name" value="SGNH_hydro_sf"/>
</dbReference>
<feature type="signal peptide" evidence="2">
    <location>
        <begin position="1"/>
        <end position="21"/>
    </location>
</feature>
<dbReference type="GO" id="GO:0005975">
    <property type="term" value="P:carbohydrate metabolic process"/>
    <property type="evidence" value="ECO:0007669"/>
    <property type="project" value="InterPro"/>
</dbReference>
<dbReference type="PROSITE" id="PS00562">
    <property type="entry name" value="CBM1_1"/>
    <property type="match status" value="1"/>
</dbReference>
<evidence type="ECO:0000256" key="1">
    <source>
        <dbReference type="ARBA" id="ARBA00022729"/>
    </source>
</evidence>
<feature type="chain" id="PRO_5023115712" evidence="2">
    <location>
        <begin position="22"/>
        <end position="288"/>
    </location>
</feature>
<dbReference type="STRING" id="230819.A0A5C3KF46"/>
<name>A0A5C3KF46_COPMA</name>
<dbReference type="InterPro" id="IPR013830">
    <property type="entry name" value="SGNH_hydro"/>
</dbReference>
<dbReference type="AlphaFoldDB" id="A0A5C3KF46"/>
<reference evidence="4 5" key="1">
    <citation type="journal article" date="2019" name="Nat. Ecol. Evol.">
        <title>Megaphylogeny resolves global patterns of mushroom evolution.</title>
        <authorList>
            <person name="Varga T."/>
            <person name="Krizsan K."/>
            <person name="Foldi C."/>
            <person name="Dima B."/>
            <person name="Sanchez-Garcia M."/>
            <person name="Sanchez-Ramirez S."/>
            <person name="Szollosi G.J."/>
            <person name="Szarkandi J.G."/>
            <person name="Papp V."/>
            <person name="Albert L."/>
            <person name="Andreopoulos W."/>
            <person name="Angelini C."/>
            <person name="Antonin V."/>
            <person name="Barry K.W."/>
            <person name="Bougher N.L."/>
            <person name="Buchanan P."/>
            <person name="Buyck B."/>
            <person name="Bense V."/>
            <person name="Catcheside P."/>
            <person name="Chovatia M."/>
            <person name="Cooper J."/>
            <person name="Damon W."/>
            <person name="Desjardin D."/>
            <person name="Finy P."/>
            <person name="Geml J."/>
            <person name="Haridas S."/>
            <person name="Hughes K."/>
            <person name="Justo A."/>
            <person name="Karasinski D."/>
            <person name="Kautmanova I."/>
            <person name="Kiss B."/>
            <person name="Kocsube S."/>
            <person name="Kotiranta H."/>
            <person name="LaButti K.M."/>
            <person name="Lechner B.E."/>
            <person name="Liimatainen K."/>
            <person name="Lipzen A."/>
            <person name="Lukacs Z."/>
            <person name="Mihaltcheva S."/>
            <person name="Morgado L.N."/>
            <person name="Niskanen T."/>
            <person name="Noordeloos M.E."/>
            <person name="Ohm R.A."/>
            <person name="Ortiz-Santana B."/>
            <person name="Ovrebo C."/>
            <person name="Racz N."/>
            <person name="Riley R."/>
            <person name="Savchenko A."/>
            <person name="Shiryaev A."/>
            <person name="Soop K."/>
            <person name="Spirin V."/>
            <person name="Szebenyi C."/>
            <person name="Tomsovsky M."/>
            <person name="Tulloss R.E."/>
            <person name="Uehling J."/>
            <person name="Grigoriev I.V."/>
            <person name="Vagvolgyi C."/>
            <person name="Papp T."/>
            <person name="Martin F.M."/>
            <person name="Miettinen O."/>
            <person name="Hibbett D.S."/>
            <person name="Nagy L.G."/>
        </authorList>
    </citation>
    <scope>NUCLEOTIDE SEQUENCE [LARGE SCALE GENOMIC DNA]</scope>
    <source>
        <strain evidence="4 5">CBS 121175</strain>
    </source>
</reference>
<keyword evidence="5" id="KW-1185">Reference proteome</keyword>
<dbReference type="GO" id="GO:0030248">
    <property type="term" value="F:cellulose binding"/>
    <property type="evidence" value="ECO:0007669"/>
    <property type="project" value="InterPro"/>
</dbReference>
<dbReference type="InterPro" id="IPR035971">
    <property type="entry name" value="CBD_sf"/>
</dbReference>
<protein>
    <submittedName>
        <fullName evidence="4">Lipolytic enzyme</fullName>
    </submittedName>
</protein>
<evidence type="ECO:0000256" key="2">
    <source>
        <dbReference type="SAM" id="SignalP"/>
    </source>
</evidence>
<dbReference type="InterPro" id="IPR051532">
    <property type="entry name" value="Ester_Hydrolysis_Enzymes"/>
</dbReference>
<dbReference type="Pfam" id="PF13472">
    <property type="entry name" value="Lipase_GDSL_2"/>
    <property type="match status" value="1"/>
</dbReference>
<dbReference type="SUPFAM" id="SSF52266">
    <property type="entry name" value="SGNH hydrolase"/>
    <property type="match status" value="1"/>
</dbReference>
<dbReference type="SUPFAM" id="SSF57180">
    <property type="entry name" value="Cellulose-binding domain"/>
    <property type="match status" value="1"/>
</dbReference>
<evidence type="ECO:0000313" key="5">
    <source>
        <dbReference type="Proteomes" id="UP000307440"/>
    </source>
</evidence>
<evidence type="ECO:0000259" key="3">
    <source>
        <dbReference type="PROSITE" id="PS51164"/>
    </source>
</evidence>
<dbReference type="GO" id="GO:0004622">
    <property type="term" value="F:phosphatidylcholine lysophospholipase activity"/>
    <property type="evidence" value="ECO:0007669"/>
    <property type="project" value="TreeGrafter"/>
</dbReference>
<dbReference type="OrthoDB" id="2119228at2759"/>
<dbReference type="Gene3D" id="3.40.50.1110">
    <property type="entry name" value="SGNH hydrolase"/>
    <property type="match status" value="1"/>
</dbReference>
<evidence type="ECO:0000313" key="4">
    <source>
        <dbReference type="EMBL" id="TFK18661.1"/>
    </source>
</evidence>